<dbReference type="Pfam" id="PF00246">
    <property type="entry name" value="Peptidase_M14"/>
    <property type="match status" value="1"/>
</dbReference>
<organism evidence="14">
    <name type="scientific">Culex pipiens</name>
    <name type="common">House mosquito</name>
    <dbReference type="NCBI Taxonomy" id="7175"/>
    <lineage>
        <taxon>Eukaryota</taxon>
        <taxon>Metazoa</taxon>
        <taxon>Ecdysozoa</taxon>
        <taxon>Arthropoda</taxon>
        <taxon>Hexapoda</taxon>
        <taxon>Insecta</taxon>
        <taxon>Pterygota</taxon>
        <taxon>Neoptera</taxon>
        <taxon>Endopterygota</taxon>
        <taxon>Diptera</taxon>
        <taxon>Nematocera</taxon>
        <taxon>Culicoidea</taxon>
        <taxon>Culicidae</taxon>
        <taxon>Culicinae</taxon>
        <taxon>Culicini</taxon>
        <taxon>Culex</taxon>
        <taxon>Culex</taxon>
    </lineage>
</organism>
<feature type="chain" id="PRO_5033670596" evidence="12">
    <location>
        <begin position="22"/>
        <end position="440"/>
    </location>
</feature>
<evidence type="ECO:0000256" key="3">
    <source>
        <dbReference type="ARBA" id="ARBA00022645"/>
    </source>
</evidence>
<dbReference type="GO" id="GO:0008270">
    <property type="term" value="F:zinc ion binding"/>
    <property type="evidence" value="ECO:0007669"/>
    <property type="project" value="InterPro"/>
</dbReference>
<evidence type="ECO:0000256" key="2">
    <source>
        <dbReference type="ARBA" id="ARBA00005988"/>
    </source>
</evidence>
<evidence type="ECO:0000256" key="12">
    <source>
        <dbReference type="SAM" id="SignalP"/>
    </source>
</evidence>
<evidence type="ECO:0000256" key="11">
    <source>
        <dbReference type="PROSITE-ProRule" id="PRU01379"/>
    </source>
</evidence>
<dbReference type="InterPro" id="IPR000834">
    <property type="entry name" value="Peptidase_M14"/>
</dbReference>
<dbReference type="EMBL" id="HBUE01322973">
    <property type="protein sequence ID" value="CAG6589163.1"/>
    <property type="molecule type" value="Transcribed_RNA"/>
</dbReference>
<dbReference type="Gene3D" id="3.30.70.340">
    <property type="entry name" value="Metallocarboxypeptidase-like"/>
    <property type="match status" value="1"/>
</dbReference>
<evidence type="ECO:0000256" key="1">
    <source>
        <dbReference type="ARBA" id="ARBA00001947"/>
    </source>
</evidence>
<protein>
    <submittedName>
        <fullName evidence="14">Carboxypeptidase A4</fullName>
    </submittedName>
</protein>
<reference evidence="14" key="1">
    <citation type="submission" date="2021-05" db="EMBL/GenBank/DDBJ databases">
        <authorList>
            <person name="Alioto T."/>
            <person name="Alioto T."/>
            <person name="Gomez Garrido J."/>
        </authorList>
    </citation>
    <scope>NUCLEOTIDE SEQUENCE</scope>
</reference>
<comment type="similarity">
    <text evidence="2 11">Belongs to the peptidase M14 family.</text>
</comment>
<evidence type="ECO:0000256" key="7">
    <source>
        <dbReference type="ARBA" id="ARBA00022801"/>
    </source>
</evidence>
<feature type="domain" description="Peptidase M14" evidence="13">
    <location>
        <begin position="124"/>
        <end position="415"/>
    </location>
</feature>
<dbReference type="InterPro" id="IPR036990">
    <property type="entry name" value="M14A-like_propep"/>
</dbReference>
<evidence type="ECO:0000256" key="8">
    <source>
        <dbReference type="ARBA" id="ARBA00022833"/>
    </source>
</evidence>
<keyword evidence="5" id="KW-0479">Metal-binding</keyword>
<dbReference type="SUPFAM" id="SSF53187">
    <property type="entry name" value="Zn-dependent exopeptidases"/>
    <property type="match status" value="1"/>
</dbReference>
<name>A0A8D8P5T8_CULPI</name>
<dbReference type="Gene3D" id="3.40.630.10">
    <property type="entry name" value="Zn peptidases"/>
    <property type="match status" value="1"/>
</dbReference>
<dbReference type="PRINTS" id="PR00765">
    <property type="entry name" value="CRBOXYPTASEA"/>
</dbReference>
<evidence type="ECO:0000256" key="6">
    <source>
        <dbReference type="ARBA" id="ARBA00022729"/>
    </source>
</evidence>
<feature type="active site" description="Proton donor/acceptor" evidence="11">
    <location>
        <position position="381"/>
    </location>
</feature>
<dbReference type="InterPro" id="IPR003146">
    <property type="entry name" value="M14A_act_pep"/>
</dbReference>
<dbReference type="GO" id="GO:0005615">
    <property type="term" value="C:extracellular space"/>
    <property type="evidence" value="ECO:0007669"/>
    <property type="project" value="TreeGrafter"/>
</dbReference>
<evidence type="ECO:0000256" key="4">
    <source>
        <dbReference type="ARBA" id="ARBA00022670"/>
    </source>
</evidence>
<keyword evidence="7" id="KW-0378">Hydrolase</keyword>
<evidence type="ECO:0000259" key="13">
    <source>
        <dbReference type="PROSITE" id="PS52035"/>
    </source>
</evidence>
<evidence type="ECO:0000256" key="5">
    <source>
        <dbReference type="ARBA" id="ARBA00022723"/>
    </source>
</evidence>
<comment type="cofactor">
    <cofactor evidence="1">
        <name>Zn(2+)</name>
        <dbReference type="ChEBI" id="CHEBI:29105"/>
    </cofactor>
</comment>
<proteinExistence type="inferred from homology"/>
<dbReference type="FunFam" id="3.40.630.10:FF:000084">
    <property type="entry name" value="Carboxypeptidase B2"/>
    <property type="match status" value="1"/>
</dbReference>
<feature type="signal peptide" evidence="12">
    <location>
        <begin position="1"/>
        <end position="21"/>
    </location>
</feature>
<dbReference type="AlphaFoldDB" id="A0A8D8P5T8"/>
<dbReference type="PANTHER" id="PTHR11705:SF140">
    <property type="entry name" value="FI02848P-RELATED"/>
    <property type="match status" value="1"/>
</dbReference>
<dbReference type="Pfam" id="PF02244">
    <property type="entry name" value="Propep_M14"/>
    <property type="match status" value="1"/>
</dbReference>
<dbReference type="PROSITE" id="PS52035">
    <property type="entry name" value="PEPTIDASE_M14"/>
    <property type="match status" value="1"/>
</dbReference>
<keyword evidence="3 14" id="KW-0121">Carboxypeptidase</keyword>
<dbReference type="SMART" id="SM00631">
    <property type="entry name" value="Zn_pept"/>
    <property type="match status" value="1"/>
</dbReference>
<dbReference type="SUPFAM" id="SSF54897">
    <property type="entry name" value="Protease propeptides/inhibitors"/>
    <property type="match status" value="1"/>
</dbReference>
<evidence type="ECO:0000313" key="14">
    <source>
        <dbReference type="EMBL" id="CAG6589163.1"/>
    </source>
</evidence>
<dbReference type="EMBL" id="HBUE01016758">
    <property type="protein sequence ID" value="CAG6450646.1"/>
    <property type="molecule type" value="Transcribed_RNA"/>
</dbReference>
<keyword evidence="4" id="KW-0645">Protease</keyword>
<keyword evidence="8" id="KW-0862">Zinc</keyword>
<keyword evidence="6 12" id="KW-0732">Signal</keyword>
<keyword evidence="10" id="KW-1015">Disulfide bond</keyword>
<sequence length="440" mass="50347">MKLCLPLLVGCLFALLAGTSGVEFTQFQLYVVHVDNRDQLNQIQELVQNGDYDFWDVPRVNRKARVMVNHIDEMMFEKFLEEHDIDFDPIVENVQQILNKERKKNEEHHRRAKRDAKATVDFDHYWTLDEIYAYVEELAATSEMVTAFDIGTTHEGRPIKAMTISRNGEVGMDRPVVFMDAGIHAREWAGIMSVLYMIHEFVEHSEQYPDQLENTDYVIIPVLNPDGYVYTHEKNRLWRKNRVQNNLLCAGVDLNRNFPAMWRFTSNACTNSYAGPEHSSEKETVAMMGLMDRYKSAMAMYVAVHTHGDMILWPWGYEYDKYCDNWEEHDQLGKLAQQAIVAVGGPEWEVGNSVEVLNYRASGATDDYAYATGARLAFTIELTGGGYEGFDLPADQIGKVSRETMEVYKVFGKHAGSLTVPVVELNGVCEKRIEACLVYC</sequence>
<accession>A0A8D8P5T8</accession>
<evidence type="ECO:0000256" key="9">
    <source>
        <dbReference type="ARBA" id="ARBA00023049"/>
    </source>
</evidence>
<keyword evidence="9" id="KW-0482">Metalloprotease</keyword>
<dbReference type="PANTHER" id="PTHR11705">
    <property type="entry name" value="PROTEASE FAMILY M14 CARBOXYPEPTIDASE A,B"/>
    <property type="match status" value="1"/>
</dbReference>
<dbReference type="EMBL" id="HBUE01216422">
    <property type="protein sequence ID" value="CAG6537160.1"/>
    <property type="molecule type" value="Transcribed_RNA"/>
</dbReference>
<dbReference type="GO" id="GO:0004181">
    <property type="term" value="F:metallocarboxypeptidase activity"/>
    <property type="evidence" value="ECO:0007669"/>
    <property type="project" value="InterPro"/>
</dbReference>
<dbReference type="GO" id="GO:0006508">
    <property type="term" value="P:proteolysis"/>
    <property type="evidence" value="ECO:0007669"/>
    <property type="project" value="UniProtKB-KW"/>
</dbReference>
<evidence type="ECO:0000256" key="10">
    <source>
        <dbReference type="ARBA" id="ARBA00023157"/>
    </source>
</evidence>